<comment type="caution">
    <text evidence="1">The sequence shown here is derived from an EMBL/GenBank/DDBJ whole genome shotgun (WGS) entry which is preliminary data.</text>
</comment>
<dbReference type="EMBL" id="NMUH01005359">
    <property type="protein sequence ID" value="MQM12561.1"/>
    <property type="molecule type" value="Genomic_DNA"/>
</dbReference>
<dbReference type="Proteomes" id="UP000652761">
    <property type="component" value="Unassembled WGS sequence"/>
</dbReference>
<sequence>MELPVKPSMQVPSSVSAALTHVQMLLIWKAMSPRPLAPSLPISFTDRSSSSTESSMFSTQSRMAAASQGLILVAPAINFPVAADMEWALSRLTDIIAQRIDPGWEQQAWAGWNIYAQATEHGVVGDGELELSHGPMAYLRDGATTLIALDLIAENGVFTDIRMRLVI</sequence>
<evidence type="ECO:0000313" key="1">
    <source>
        <dbReference type="EMBL" id="MQM12561.1"/>
    </source>
</evidence>
<keyword evidence="2" id="KW-1185">Reference proteome</keyword>
<accession>A0A843X2V3</accession>
<gene>
    <name evidence="1" type="ORF">Taro_045481</name>
</gene>
<reference evidence="1" key="1">
    <citation type="submission" date="2017-07" db="EMBL/GenBank/DDBJ databases">
        <title>Taro Niue Genome Assembly and Annotation.</title>
        <authorList>
            <person name="Atibalentja N."/>
            <person name="Keating K."/>
            <person name="Fields C.J."/>
        </authorList>
    </citation>
    <scope>NUCLEOTIDE SEQUENCE</scope>
    <source>
        <strain evidence="1">Niue_2</strain>
        <tissue evidence="1">Leaf</tissue>
    </source>
</reference>
<dbReference type="AlphaFoldDB" id="A0A843X2V3"/>
<name>A0A843X2V3_COLES</name>
<proteinExistence type="predicted"/>
<evidence type="ECO:0000313" key="2">
    <source>
        <dbReference type="Proteomes" id="UP000652761"/>
    </source>
</evidence>
<protein>
    <submittedName>
        <fullName evidence="1">Uncharacterized protein</fullName>
    </submittedName>
</protein>
<organism evidence="1 2">
    <name type="scientific">Colocasia esculenta</name>
    <name type="common">Wild taro</name>
    <name type="synonym">Arum esculentum</name>
    <dbReference type="NCBI Taxonomy" id="4460"/>
    <lineage>
        <taxon>Eukaryota</taxon>
        <taxon>Viridiplantae</taxon>
        <taxon>Streptophyta</taxon>
        <taxon>Embryophyta</taxon>
        <taxon>Tracheophyta</taxon>
        <taxon>Spermatophyta</taxon>
        <taxon>Magnoliopsida</taxon>
        <taxon>Liliopsida</taxon>
        <taxon>Araceae</taxon>
        <taxon>Aroideae</taxon>
        <taxon>Colocasieae</taxon>
        <taxon>Colocasia</taxon>
    </lineage>
</organism>